<protein>
    <submittedName>
        <fullName evidence="2">Insulinase family protein</fullName>
    </submittedName>
</protein>
<sequence length="315" mass="34901">MLTSSYCGSCSVTFSNSSDCPFKFLQLLELVYPKGHPLVNNVLGSDDSLTKITIEDLKAYHKQNIAPQLAKLYVAGAVKHNQIKQSLAQLTRDWQSTSSTLPALPEPTKPSSAQVYFYDIPGAKQSTLLIGQPSLKANDPNYFKAGVMNYMLGGGGFASRLTQEVRANKGYTYGIRSKFNASSRSSLFEIKTNVRSNVTVESLMLTKDIVEQYANTFSQADLATTKSYYKKSNARRFETLGAKMNLLEQIGALNLPHNFIQQQSEQLESLTVKEIQTLAQQHIIPNRLIYIVVGDAKTQAKRLDKLGLGEVVMLN</sequence>
<dbReference type="PANTHER" id="PTHR11851">
    <property type="entry name" value="METALLOPROTEASE"/>
    <property type="match status" value="1"/>
</dbReference>
<feature type="domain" description="Peptidase M16 C-terminal" evidence="1">
    <location>
        <begin position="51"/>
        <end position="227"/>
    </location>
</feature>
<name>A0A849VDQ5_9GAMM</name>
<accession>A0A849VDQ5</accession>
<dbReference type="Proteomes" id="UP000586305">
    <property type="component" value="Unassembled WGS sequence"/>
</dbReference>
<dbReference type="InterPro" id="IPR007863">
    <property type="entry name" value="Peptidase_M16_C"/>
</dbReference>
<dbReference type="Pfam" id="PF05193">
    <property type="entry name" value="Peptidase_M16_C"/>
    <property type="match status" value="1"/>
</dbReference>
<evidence type="ECO:0000313" key="2">
    <source>
        <dbReference type="EMBL" id="NOU49831.1"/>
    </source>
</evidence>
<dbReference type="AlphaFoldDB" id="A0A849VDQ5"/>
<dbReference type="GO" id="GO:0046872">
    <property type="term" value="F:metal ion binding"/>
    <property type="evidence" value="ECO:0007669"/>
    <property type="project" value="InterPro"/>
</dbReference>
<dbReference type="SUPFAM" id="SSF63411">
    <property type="entry name" value="LuxS/MPP-like metallohydrolase"/>
    <property type="match status" value="2"/>
</dbReference>
<proteinExistence type="predicted"/>
<evidence type="ECO:0000313" key="3">
    <source>
        <dbReference type="Proteomes" id="UP000586305"/>
    </source>
</evidence>
<organism evidence="2 3">
    <name type="scientific">Pseudoalteromonas caenipelagi</name>
    <dbReference type="NCBI Taxonomy" id="2726988"/>
    <lineage>
        <taxon>Bacteria</taxon>
        <taxon>Pseudomonadati</taxon>
        <taxon>Pseudomonadota</taxon>
        <taxon>Gammaproteobacteria</taxon>
        <taxon>Alteromonadales</taxon>
        <taxon>Pseudoalteromonadaceae</taxon>
        <taxon>Pseudoalteromonas</taxon>
    </lineage>
</organism>
<dbReference type="EMBL" id="JABBPG010000002">
    <property type="protein sequence ID" value="NOU49831.1"/>
    <property type="molecule type" value="Genomic_DNA"/>
</dbReference>
<dbReference type="InterPro" id="IPR011249">
    <property type="entry name" value="Metalloenz_LuxS/M16"/>
</dbReference>
<dbReference type="Gene3D" id="3.30.830.10">
    <property type="entry name" value="Metalloenzyme, LuxS/M16 peptidase-like"/>
    <property type="match status" value="2"/>
</dbReference>
<reference evidence="2 3" key="1">
    <citation type="submission" date="2020-04" db="EMBL/GenBank/DDBJ databases">
        <title>Pseudoalteromonas caenipelagi sp. nov., isolated from a tidal flat.</title>
        <authorList>
            <person name="Park S."/>
            <person name="Yoon J.-H."/>
        </authorList>
    </citation>
    <scope>NUCLEOTIDE SEQUENCE [LARGE SCALE GENOMIC DNA]</scope>
    <source>
        <strain evidence="2 3">JBTF-M23</strain>
    </source>
</reference>
<comment type="caution">
    <text evidence="2">The sequence shown here is derived from an EMBL/GenBank/DDBJ whole genome shotgun (WGS) entry which is preliminary data.</text>
</comment>
<dbReference type="InterPro" id="IPR050361">
    <property type="entry name" value="MPP/UQCRC_Complex"/>
</dbReference>
<evidence type="ECO:0000259" key="1">
    <source>
        <dbReference type="Pfam" id="PF05193"/>
    </source>
</evidence>
<keyword evidence="3" id="KW-1185">Reference proteome</keyword>
<gene>
    <name evidence="2" type="ORF">HG263_04690</name>
</gene>